<feature type="transmembrane region" description="Helical" evidence="1">
    <location>
        <begin position="98"/>
        <end position="117"/>
    </location>
</feature>
<keyword evidence="1" id="KW-1133">Transmembrane helix</keyword>
<reference evidence="2 3" key="1">
    <citation type="journal article" date="2019" name="Int. J. Syst. Evol. Microbiol.">
        <title>The Global Catalogue of Microorganisms (GCM) 10K type strain sequencing project: providing services to taxonomists for standard genome sequencing and annotation.</title>
        <authorList>
            <consortium name="The Broad Institute Genomics Platform"/>
            <consortium name="The Broad Institute Genome Sequencing Center for Infectious Disease"/>
            <person name="Wu L."/>
            <person name="Ma J."/>
        </authorList>
    </citation>
    <scope>NUCLEOTIDE SEQUENCE [LARGE SCALE GENOMIC DNA]</scope>
    <source>
        <strain evidence="2 3">RDMS1</strain>
    </source>
</reference>
<feature type="transmembrane region" description="Helical" evidence="1">
    <location>
        <begin position="23"/>
        <end position="47"/>
    </location>
</feature>
<proteinExistence type="predicted"/>
<dbReference type="AlphaFoldDB" id="A0ABD5YSD7"/>
<evidence type="ECO:0000256" key="1">
    <source>
        <dbReference type="SAM" id="Phobius"/>
    </source>
</evidence>
<organism evidence="2 3">
    <name type="scientific">Halocatena marina</name>
    <dbReference type="NCBI Taxonomy" id="2934937"/>
    <lineage>
        <taxon>Archaea</taxon>
        <taxon>Methanobacteriati</taxon>
        <taxon>Methanobacteriota</taxon>
        <taxon>Stenosarchaea group</taxon>
        <taxon>Halobacteria</taxon>
        <taxon>Halobacteriales</taxon>
        <taxon>Natronomonadaceae</taxon>
        <taxon>Halocatena</taxon>
    </lineage>
</organism>
<evidence type="ECO:0000313" key="3">
    <source>
        <dbReference type="Proteomes" id="UP001596417"/>
    </source>
</evidence>
<feature type="transmembrane region" description="Helical" evidence="1">
    <location>
        <begin position="123"/>
        <end position="142"/>
    </location>
</feature>
<keyword evidence="1" id="KW-0812">Transmembrane</keyword>
<dbReference type="Pfam" id="PF06197">
    <property type="entry name" value="DUF998"/>
    <property type="match status" value="1"/>
</dbReference>
<gene>
    <name evidence="2" type="ORF">ACFQL7_22530</name>
</gene>
<dbReference type="PANTHER" id="PTHR42241">
    <property type="entry name" value="HYPOTHETICAL MEMBRANE PROTEIN, CONSERVED, DUF998 FAMILY"/>
    <property type="match status" value="1"/>
</dbReference>
<dbReference type="InterPro" id="IPR009339">
    <property type="entry name" value="DUF998"/>
</dbReference>
<feature type="transmembrane region" description="Helical" evidence="1">
    <location>
        <begin position="67"/>
        <end position="89"/>
    </location>
</feature>
<dbReference type="Proteomes" id="UP001596417">
    <property type="component" value="Unassembled WGS sequence"/>
</dbReference>
<accession>A0ABD5YSD7</accession>
<sequence length="208" mass="22681">MTAINTGFVKENVHSDMVSQKRIAAYCGIAGIMTLYGSILLAVVLPPSFHWTADAISDLGAVGADHAWIYNGGLILASFFYLVFAYGVFINSIYWMEYIGIVLIAFAYFLAVLAGIFPYPTPLHDPIALIQFFLIPIGLWVYGSGNFFAGYRRLGAVTIGLGVIAAGGVVWLLAVATTDSQAFALPELVVIIPFDTWAVITIWRLYQL</sequence>
<keyword evidence="1" id="KW-0472">Membrane</keyword>
<keyword evidence="3" id="KW-1185">Reference proteome</keyword>
<evidence type="ECO:0000313" key="2">
    <source>
        <dbReference type="EMBL" id="MFC7192314.1"/>
    </source>
</evidence>
<name>A0ABD5YSD7_9EURY</name>
<protein>
    <submittedName>
        <fullName evidence="2">DUF998 domain-containing protein</fullName>
    </submittedName>
</protein>
<comment type="caution">
    <text evidence="2">The sequence shown here is derived from an EMBL/GenBank/DDBJ whole genome shotgun (WGS) entry which is preliminary data.</text>
</comment>
<feature type="transmembrane region" description="Helical" evidence="1">
    <location>
        <begin position="188"/>
        <end position="206"/>
    </location>
</feature>
<dbReference type="EMBL" id="JBHTAX010000004">
    <property type="protein sequence ID" value="MFC7192314.1"/>
    <property type="molecule type" value="Genomic_DNA"/>
</dbReference>
<feature type="transmembrane region" description="Helical" evidence="1">
    <location>
        <begin position="154"/>
        <end position="176"/>
    </location>
</feature>
<dbReference type="GeneID" id="76201990"/>
<dbReference type="RefSeq" id="WP_264556339.1">
    <property type="nucleotide sequence ID" value="NZ_CP109980.1"/>
</dbReference>
<dbReference type="PANTHER" id="PTHR42241:SF2">
    <property type="entry name" value="HYPOTHETICAL MEMBRANE PROTEIN, CONSERVED, DUF998 FAMILY"/>
    <property type="match status" value="1"/>
</dbReference>